<dbReference type="Gene3D" id="1.10.167.10">
    <property type="entry name" value="Regulator of G-protein Signalling 4, domain 2"/>
    <property type="match status" value="1"/>
</dbReference>
<dbReference type="InterPro" id="IPR052246">
    <property type="entry name" value="Cell_Polariz_PKAAnc"/>
</dbReference>
<feature type="compositionally biased region" description="Polar residues" evidence="1">
    <location>
        <begin position="174"/>
        <end position="186"/>
    </location>
</feature>
<evidence type="ECO:0000256" key="2">
    <source>
        <dbReference type="SAM" id="Phobius"/>
    </source>
</evidence>
<evidence type="ECO:0000259" key="3">
    <source>
        <dbReference type="PROSITE" id="PS50132"/>
    </source>
</evidence>
<keyword evidence="2" id="KW-1133">Transmembrane helix</keyword>
<dbReference type="PROSITE" id="PS50132">
    <property type="entry name" value="RGS"/>
    <property type="match status" value="2"/>
</dbReference>
<dbReference type="SUPFAM" id="SSF48097">
    <property type="entry name" value="Regulator of G-protein signaling, RGS"/>
    <property type="match status" value="1"/>
</dbReference>
<protein>
    <submittedName>
        <fullName evidence="4">RGS domain-containing protein</fullName>
    </submittedName>
</protein>
<evidence type="ECO:0000313" key="5">
    <source>
        <dbReference type="Proteomes" id="UP000308652"/>
    </source>
</evidence>
<dbReference type="PANTHER" id="PTHR13155">
    <property type="entry name" value="A-KINASE ANCHOR PROTEINS"/>
    <property type="match status" value="1"/>
</dbReference>
<feature type="region of interest" description="Disordered" evidence="1">
    <location>
        <begin position="106"/>
        <end position="186"/>
    </location>
</feature>
<dbReference type="EMBL" id="ML213610">
    <property type="protein sequence ID" value="TFK37119.1"/>
    <property type="molecule type" value="Genomic_DNA"/>
</dbReference>
<feature type="transmembrane region" description="Helical" evidence="2">
    <location>
        <begin position="341"/>
        <end position="359"/>
    </location>
</feature>
<gene>
    <name evidence="4" type="ORF">BDQ12DRAFT_699299</name>
</gene>
<dbReference type="GO" id="GO:0005886">
    <property type="term" value="C:plasma membrane"/>
    <property type="evidence" value="ECO:0007669"/>
    <property type="project" value="TreeGrafter"/>
</dbReference>
<dbReference type="InterPro" id="IPR016137">
    <property type="entry name" value="RGS"/>
</dbReference>
<dbReference type="OrthoDB" id="5584247at2759"/>
<dbReference type="InterPro" id="IPR044926">
    <property type="entry name" value="RGS_subdomain_2"/>
</dbReference>
<dbReference type="Proteomes" id="UP000308652">
    <property type="component" value="Unassembled WGS sequence"/>
</dbReference>
<accession>A0A5C3LVA4</accession>
<dbReference type="SMART" id="SM00315">
    <property type="entry name" value="RGS"/>
    <property type="match status" value="1"/>
</dbReference>
<evidence type="ECO:0000313" key="4">
    <source>
        <dbReference type="EMBL" id="TFK37119.1"/>
    </source>
</evidence>
<proteinExistence type="predicted"/>
<keyword evidence="2" id="KW-0812">Transmembrane</keyword>
<dbReference type="GO" id="GO:0008104">
    <property type="term" value="P:intracellular protein localization"/>
    <property type="evidence" value="ECO:0007669"/>
    <property type="project" value="TreeGrafter"/>
</dbReference>
<keyword evidence="2" id="KW-0472">Membrane</keyword>
<dbReference type="AlphaFoldDB" id="A0A5C3LVA4"/>
<reference evidence="4 5" key="1">
    <citation type="journal article" date="2019" name="Nat. Ecol. Evol.">
        <title>Megaphylogeny resolves global patterns of mushroom evolution.</title>
        <authorList>
            <person name="Varga T."/>
            <person name="Krizsan K."/>
            <person name="Foldi C."/>
            <person name="Dima B."/>
            <person name="Sanchez-Garcia M."/>
            <person name="Sanchez-Ramirez S."/>
            <person name="Szollosi G.J."/>
            <person name="Szarkandi J.G."/>
            <person name="Papp V."/>
            <person name="Albert L."/>
            <person name="Andreopoulos W."/>
            <person name="Angelini C."/>
            <person name="Antonin V."/>
            <person name="Barry K.W."/>
            <person name="Bougher N.L."/>
            <person name="Buchanan P."/>
            <person name="Buyck B."/>
            <person name="Bense V."/>
            <person name="Catcheside P."/>
            <person name="Chovatia M."/>
            <person name="Cooper J."/>
            <person name="Damon W."/>
            <person name="Desjardin D."/>
            <person name="Finy P."/>
            <person name="Geml J."/>
            <person name="Haridas S."/>
            <person name="Hughes K."/>
            <person name="Justo A."/>
            <person name="Karasinski D."/>
            <person name="Kautmanova I."/>
            <person name="Kiss B."/>
            <person name="Kocsube S."/>
            <person name="Kotiranta H."/>
            <person name="LaButti K.M."/>
            <person name="Lechner B.E."/>
            <person name="Liimatainen K."/>
            <person name="Lipzen A."/>
            <person name="Lukacs Z."/>
            <person name="Mihaltcheva S."/>
            <person name="Morgado L.N."/>
            <person name="Niskanen T."/>
            <person name="Noordeloos M.E."/>
            <person name="Ohm R.A."/>
            <person name="Ortiz-Santana B."/>
            <person name="Ovrebo C."/>
            <person name="Racz N."/>
            <person name="Riley R."/>
            <person name="Savchenko A."/>
            <person name="Shiryaev A."/>
            <person name="Soop K."/>
            <person name="Spirin V."/>
            <person name="Szebenyi C."/>
            <person name="Tomsovsky M."/>
            <person name="Tulloss R.E."/>
            <person name="Uehling J."/>
            <person name="Grigoriev I.V."/>
            <person name="Vagvolgyi C."/>
            <person name="Papp T."/>
            <person name="Martin F.M."/>
            <person name="Miettinen O."/>
            <person name="Hibbett D.S."/>
            <person name="Nagy L.G."/>
        </authorList>
    </citation>
    <scope>NUCLEOTIDE SEQUENCE [LARGE SCALE GENOMIC DNA]</scope>
    <source>
        <strain evidence="4 5">CBS 166.37</strain>
    </source>
</reference>
<feature type="transmembrane region" description="Helical" evidence="2">
    <location>
        <begin position="394"/>
        <end position="415"/>
    </location>
</feature>
<evidence type="ECO:0000256" key="1">
    <source>
        <dbReference type="SAM" id="MobiDB-lite"/>
    </source>
</evidence>
<feature type="transmembrane region" description="Helical" evidence="2">
    <location>
        <begin position="312"/>
        <end position="334"/>
    </location>
</feature>
<name>A0A5C3LVA4_9AGAR</name>
<dbReference type="STRING" id="68775.A0A5C3LVA4"/>
<keyword evidence="5" id="KW-1185">Reference proteome</keyword>
<dbReference type="PANTHER" id="PTHR13155:SF1">
    <property type="entry name" value="A-KINASE ANCHOR PROTEIN 10, MITOCHONDRIAL"/>
    <property type="match status" value="1"/>
</dbReference>
<dbReference type="InterPro" id="IPR036305">
    <property type="entry name" value="RGS_sf"/>
</dbReference>
<feature type="domain" description="RGS" evidence="3">
    <location>
        <begin position="272"/>
        <end position="304"/>
    </location>
</feature>
<sequence>MDDEKRQQDDWASSRKNRLPSFTEVLSRRTRPPVDLFMFYLFLQREGAEDILDFWLDVQQHENLCRAYFKDVRKSGRTIKEDWPQYWDYARRRGSIYGTVVGLSTDGGGTKRSTTSTGEMLTEQDKRNLAAVGTSDEKTGYGGRSTSPRPPTAGLSEHTRVASASPTDGYENPPRSSTPFSLSGRTPTLFNMRRASRAPTIIPRAAAITRMDLIASAERIFYRYLSPAGNTVNSPENHEIYLPPSLRIHSFPLSSSHEPKTQTELALMAQIPDIFHAQKEYCFRAMEQDAFPRFLRSKAFGNLTPISALVRLIAGLIILWIGLAAAFALIFLDVHPKSKRFFLFIPFTLAVLFLVSHQYELDPILVFLGQSETTPFRTLTIREPYVRKLLMGRAVWVTVLVAVFVAALTLLFWAVPGHRL</sequence>
<organism evidence="4 5">
    <name type="scientific">Crucibulum laeve</name>
    <dbReference type="NCBI Taxonomy" id="68775"/>
    <lineage>
        <taxon>Eukaryota</taxon>
        <taxon>Fungi</taxon>
        <taxon>Dikarya</taxon>
        <taxon>Basidiomycota</taxon>
        <taxon>Agaricomycotina</taxon>
        <taxon>Agaricomycetes</taxon>
        <taxon>Agaricomycetidae</taxon>
        <taxon>Agaricales</taxon>
        <taxon>Agaricineae</taxon>
        <taxon>Nidulariaceae</taxon>
        <taxon>Crucibulum</taxon>
    </lineage>
</organism>
<feature type="domain" description="RGS" evidence="3">
    <location>
        <begin position="25"/>
        <end position="83"/>
    </location>
</feature>